<dbReference type="PRINTS" id="PR00146">
    <property type="entry name" value="DHPICSNTHASE"/>
</dbReference>
<keyword evidence="2" id="KW-0704">Schiff base</keyword>
<dbReference type="Proteomes" id="UP000325255">
    <property type="component" value="Unassembled WGS sequence"/>
</dbReference>
<comment type="similarity">
    <text evidence="3">Belongs to the DapA family.</text>
</comment>
<keyword evidence="1 3" id="KW-0456">Lyase</keyword>
<evidence type="ECO:0000256" key="1">
    <source>
        <dbReference type="ARBA" id="ARBA00023239"/>
    </source>
</evidence>
<reference evidence="6 7" key="1">
    <citation type="submission" date="2019-09" db="EMBL/GenBank/DDBJ databases">
        <title>Genome sequence of Rhodovastum atsumiense, a diverse member of the Acetobacteraceae family of non-sulfur purple photosynthetic bacteria.</title>
        <authorList>
            <person name="Meyer T."/>
            <person name="Kyndt J."/>
        </authorList>
    </citation>
    <scope>NUCLEOTIDE SEQUENCE [LARGE SCALE GENOMIC DNA]</scope>
    <source>
        <strain evidence="6 7">DSM 21279</strain>
    </source>
</reference>
<protein>
    <submittedName>
        <fullName evidence="6">Dihydrodipicolinate synthase family protein</fullName>
    </submittedName>
</protein>
<dbReference type="Pfam" id="PF00701">
    <property type="entry name" value="DHDPS"/>
    <property type="match status" value="1"/>
</dbReference>
<dbReference type="InterPro" id="IPR013785">
    <property type="entry name" value="Aldolase_TIM"/>
</dbReference>
<dbReference type="CDD" id="cd00408">
    <property type="entry name" value="DHDPS-like"/>
    <property type="match status" value="1"/>
</dbReference>
<dbReference type="SMART" id="SM01130">
    <property type="entry name" value="DHDPS"/>
    <property type="match status" value="1"/>
</dbReference>
<evidence type="ECO:0000256" key="4">
    <source>
        <dbReference type="PIRSR" id="PIRSR001365-1"/>
    </source>
</evidence>
<organism evidence="6 7">
    <name type="scientific">Rhodovastum atsumiense</name>
    <dbReference type="NCBI Taxonomy" id="504468"/>
    <lineage>
        <taxon>Bacteria</taxon>
        <taxon>Pseudomonadati</taxon>
        <taxon>Pseudomonadota</taxon>
        <taxon>Alphaproteobacteria</taxon>
        <taxon>Acetobacterales</taxon>
        <taxon>Acetobacteraceae</taxon>
        <taxon>Rhodovastum</taxon>
    </lineage>
</organism>
<name>A0A5M6IVE8_9PROT</name>
<evidence type="ECO:0000313" key="6">
    <source>
        <dbReference type="EMBL" id="KAA5611385.1"/>
    </source>
</evidence>
<evidence type="ECO:0000256" key="2">
    <source>
        <dbReference type="ARBA" id="ARBA00023270"/>
    </source>
</evidence>
<dbReference type="PANTHER" id="PTHR42849">
    <property type="entry name" value="N-ACETYLNEURAMINATE LYASE"/>
    <property type="match status" value="1"/>
</dbReference>
<keyword evidence="7" id="KW-1185">Reference proteome</keyword>
<dbReference type="GO" id="GO:0005829">
    <property type="term" value="C:cytosol"/>
    <property type="evidence" value="ECO:0007669"/>
    <property type="project" value="TreeGrafter"/>
</dbReference>
<dbReference type="PROSITE" id="PS00666">
    <property type="entry name" value="DHDPS_2"/>
    <property type="match status" value="1"/>
</dbReference>
<feature type="binding site" evidence="5">
    <location>
        <position position="47"/>
    </location>
    <ligand>
        <name>pyruvate</name>
        <dbReference type="ChEBI" id="CHEBI:15361"/>
    </ligand>
</feature>
<dbReference type="GO" id="GO:0008747">
    <property type="term" value="F:N-acetylneuraminate lyase activity"/>
    <property type="evidence" value="ECO:0007669"/>
    <property type="project" value="TreeGrafter"/>
</dbReference>
<accession>A0A5M6IVE8</accession>
<dbReference type="GO" id="GO:0019262">
    <property type="term" value="P:N-acetylneuraminate catabolic process"/>
    <property type="evidence" value="ECO:0007669"/>
    <property type="project" value="TreeGrafter"/>
</dbReference>
<gene>
    <name evidence="6" type="ORF">F1189_14700</name>
</gene>
<dbReference type="EMBL" id="VWPK01000021">
    <property type="protein sequence ID" value="KAA5611385.1"/>
    <property type="molecule type" value="Genomic_DNA"/>
</dbReference>
<feature type="active site" description="Proton donor/acceptor" evidence="4">
    <location>
        <position position="135"/>
    </location>
</feature>
<proteinExistence type="inferred from homology"/>
<dbReference type="PIRSF" id="PIRSF001365">
    <property type="entry name" value="DHDPS"/>
    <property type="match status" value="1"/>
</dbReference>
<dbReference type="OrthoDB" id="9778880at2"/>
<dbReference type="Gene3D" id="3.20.20.70">
    <property type="entry name" value="Aldolase class I"/>
    <property type="match status" value="1"/>
</dbReference>
<evidence type="ECO:0000256" key="3">
    <source>
        <dbReference type="PIRNR" id="PIRNR001365"/>
    </source>
</evidence>
<dbReference type="InterPro" id="IPR020625">
    <property type="entry name" value="Schiff_base-form_aldolases_AS"/>
</dbReference>
<dbReference type="SUPFAM" id="SSF51569">
    <property type="entry name" value="Aldolase"/>
    <property type="match status" value="1"/>
</dbReference>
<evidence type="ECO:0000256" key="5">
    <source>
        <dbReference type="PIRSR" id="PIRSR001365-2"/>
    </source>
</evidence>
<dbReference type="AlphaFoldDB" id="A0A5M6IVE8"/>
<dbReference type="InterPro" id="IPR002220">
    <property type="entry name" value="DapA-like"/>
</dbReference>
<sequence>MKTVRGICPAMLTVWGKDEAFNPKGQEAYIRWLLDNGVEALAVAGSTGEMTAMMNEEQEAVIDHAVRFVAGQVPVLASVGKYSTVETLRLARSAAKSGADGLMVILPYYYKPYKEAAIRHLKTIRKEVGLPICLYNNPHFAGYEMTPRDIVSLYQDDVVFSVKAAHGDANRVADLRTLSDITIFYGHDYAPLAAYASGADGWLSGLPAAFPKQCRAMQDAVRDEKNLDKGRALWKKFQPFIEFFMDPAVNAEMHWLEMLKHCVAYQGVDVGRPRSPLVALPEPFKARLNPLIDTLVS</sequence>
<evidence type="ECO:0000313" key="7">
    <source>
        <dbReference type="Proteomes" id="UP000325255"/>
    </source>
</evidence>
<dbReference type="PANTHER" id="PTHR42849:SF1">
    <property type="entry name" value="N-ACETYLNEURAMINATE LYASE"/>
    <property type="match status" value="1"/>
</dbReference>
<feature type="active site" description="Schiff-base intermediate with substrate" evidence="4">
    <location>
        <position position="163"/>
    </location>
</feature>
<dbReference type="RefSeq" id="WP_150041579.1">
    <property type="nucleotide sequence ID" value="NZ_OW485601.1"/>
</dbReference>
<comment type="caution">
    <text evidence="6">The sequence shown here is derived from an EMBL/GenBank/DDBJ whole genome shotgun (WGS) entry which is preliminary data.</text>
</comment>